<protein>
    <submittedName>
        <fullName evidence="1">Uncharacterized protein</fullName>
    </submittedName>
</protein>
<feature type="non-terminal residue" evidence="1">
    <location>
        <position position="1"/>
    </location>
</feature>
<reference evidence="1 2" key="1">
    <citation type="journal article" date="2018" name="Sci. Rep.">
        <title>Genomic signatures of local adaptation to the degree of environmental predictability in rotifers.</title>
        <authorList>
            <person name="Franch-Gras L."/>
            <person name="Hahn C."/>
            <person name="Garcia-Roger E.M."/>
            <person name="Carmona M.J."/>
            <person name="Serra M."/>
            <person name="Gomez A."/>
        </authorList>
    </citation>
    <scope>NUCLEOTIDE SEQUENCE [LARGE SCALE GENOMIC DNA]</scope>
    <source>
        <strain evidence="1">HYR1</strain>
    </source>
</reference>
<dbReference type="EMBL" id="REGN01013069">
    <property type="protein sequence ID" value="RMZ94416.1"/>
    <property type="molecule type" value="Genomic_DNA"/>
</dbReference>
<dbReference type="AlphaFoldDB" id="A0A3M7P5Q1"/>
<sequence>RYAFTYLRLQEKNFVMNSVVGRIVFLSDCCILNCFLTLFTENEFNQGKEYSKIDPTKDLYGFPNNQI</sequence>
<dbReference type="Proteomes" id="UP000276133">
    <property type="component" value="Unassembled WGS sequence"/>
</dbReference>
<comment type="caution">
    <text evidence="1">The sequence shown here is derived from an EMBL/GenBank/DDBJ whole genome shotgun (WGS) entry which is preliminary data.</text>
</comment>
<name>A0A3M7P5Q1_BRAPC</name>
<evidence type="ECO:0000313" key="1">
    <source>
        <dbReference type="EMBL" id="RMZ94416.1"/>
    </source>
</evidence>
<proteinExistence type="predicted"/>
<evidence type="ECO:0000313" key="2">
    <source>
        <dbReference type="Proteomes" id="UP000276133"/>
    </source>
</evidence>
<accession>A0A3M7P5Q1</accession>
<keyword evidence="2" id="KW-1185">Reference proteome</keyword>
<organism evidence="1 2">
    <name type="scientific">Brachionus plicatilis</name>
    <name type="common">Marine rotifer</name>
    <name type="synonym">Brachionus muelleri</name>
    <dbReference type="NCBI Taxonomy" id="10195"/>
    <lineage>
        <taxon>Eukaryota</taxon>
        <taxon>Metazoa</taxon>
        <taxon>Spiralia</taxon>
        <taxon>Gnathifera</taxon>
        <taxon>Rotifera</taxon>
        <taxon>Eurotatoria</taxon>
        <taxon>Monogononta</taxon>
        <taxon>Pseudotrocha</taxon>
        <taxon>Ploima</taxon>
        <taxon>Brachionidae</taxon>
        <taxon>Brachionus</taxon>
    </lineage>
</organism>
<gene>
    <name evidence="1" type="ORF">BpHYR1_040119</name>
</gene>